<reference evidence="4 5" key="1">
    <citation type="journal article" date="2016" name="Mol. Biol. Evol.">
        <title>Comparative Genomics of Early-Diverging Mushroom-Forming Fungi Provides Insights into the Origins of Lignocellulose Decay Capabilities.</title>
        <authorList>
            <person name="Nagy L.G."/>
            <person name="Riley R."/>
            <person name="Tritt A."/>
            <person name="Adam C."/>
            <person name="Daum C."/>
            <person name="Floudas D."/>
            <person name="Sun H."/>
            <person name="Yadav J.S."/>
            <person name="Pangilinan J."/>
            <person name="Larsson K.H."/>
            <person name="Matsuura K."/>
            <person name="Barry K."/>
            <person name="Labutti K."/>
            <person name="Kuo R."/>
            <person name="Ohm R.A."/>
            <person name="Bhattacharya S.S."/>
            <person name="Shirouzu T."/>
            <person name="Yoshinaga Y."/>
            <person name="Martin F.M."/>
            <person name="Grigoriev I.V."/>
            <person name="Hibbett D.S."/>
        </authorList>
    </citation>
    <scope>NUCLEOTIDE SEQUENCE [LARGE SCALE GENOMIC DNA]</scope>
    <source>
        <strain evidence="4 5">TUFC12733</strain>
    </source>
</reference>
<sequence>MCAPGDPATKYECRLCGSNYSRLEYLKRHERKREHLPCSESVMYAHRTQTRTSARSSAPNAQRSLHAGRSPFSRGELS</sequence>
<feature type="compositionally biased region" description="Polar residues" evidence="2">
    <location>
        <begin position="50"/>
        <end position="63"/>
    </location>
</feature>
<evidence type="ECO:0000259" key="3">
    <source>
        <dbReference type="PROSITE" id="PS50157"/>
    </source>
</evidence>
<dbReference type="Proteomes" id="UP000076738">
    <property type="component" value="Unassembled WGS sequence"/>
</dbReference>
<dbReference type="AlphaFoldDB" id="A0A167NKI8"/>
<evidence type="ECO:0000256" key="2">
    <source>
        <dbReference type="SAM" id="MobiDB-lite"/>
    </source>
</evidence>
<name>A0A167NKI8_CALVF</name>
<feature type="region of interest" description="Disordered" evidence="2">
    <location>
        <begin position="45"/>
        <end position="78"/>
    </location>
</feature>
<evidence type="ECO:0000313" key="4">
    <source>
        <dbReference type="EMBL" id="KZO97812.1"/>
    </source>
</evidence>
<evidence type="ECO:0000313" key="5">
    <source>
        <dbReference type="Proteomes" id="UP000076738"/>
    </source>
</evidence>
<feature type="domain" description="C2H2-type" evidence="3">
    <location>
        <begin position="11"/>
        <end position="35"/>
    </location>
</feature>
<dbReference type="EMBL" id="KV417278">
    <property type="protein sequence ID" value="KZO97812.1"/>
    <property type="molecule type" value="Genomic_DNA"/>
</dbReference>
<protein>
    <recommendedName>
        <fullName evidence="3">C2H2-type domain-containing protein</fullName>
    </recommendedName>
</protein>
<evidence type="ECO:0000256" key="1">
    <source>
        <dbReference type="PROSITE-ProRule" id="PRU00042"/>
    </source>
</evidence>
<keyword evidence="1" id="KW-0863">Zinc-finger</keyword>
<organism evidence="4 5">
    <name type="scientific">Calocera viscosa (strain TUFC12733)</name>
    <dbReference type="NCBI Taxonomy" id="1330018"/>
    <lineage>
        <taxon>Eukaryota</taxon>
        <taxon>Fungi</taxon>
        <taxon>Dikarya</taxon>
        <taxon>Basidiomycota</taxon>
        <taxon>Agaricomycotina</taxon>
        <taxon>Dacrymycetes</taxon>
        <taxon>Dacrymycetales</taxon>
        <taxon>Dacrymycetaceae</taxon>
        <taxon>Calocera</taxon>
    </lineage>
</organism>
<dbReference type="STRING" id="1330018.A0A167NKI8"/>
<proteinExistence type="predicted"/>
<keyword evidence="5" id="KW-1185">Reference proteome</keyword>
<dbReference type="GO" id="GO:0008270">
    <property type="term" value="F:zinc ion binding"/>
    <property type="evidence" value="ECO:0007669"/>
    <property type="project" value="UniProtKB-KW"/>
</dbReference>
<accession>A0A167NKI8</accession>
<dbReference type="InterPro" id="IPR013087">
    <property type="entry name" value="Znf_C2H2_type"/>
</dbReference>
<gene>
    <name evidence="4" type="ORF">CALVIDRAFT_535907</name>
</gene>
<dbReference type="PROSITE" id="PS00028">
    <property type="entry name" value="ZINC_FINGER_C2H2_1"/>
    <property type="match status" value="1"/>
</dbReference>
<dbReference type="PROSITE" id="PS50157">
    <property type="entry name" value="ZINC_FINGER_C2H2_2"/>
    <property type="match status" value="1"/>
</dbReference>
<keyword evidence="1" id="KW-0479">Metal-binding</keyword>
<keyword evidence="1" id="KW-0862">Zinc</keyword>